<proteinExistence type="predicted"/>
<keyword evidence="1" id="KW-0732">Signal</keyword>
<dbReference type="AlphaFoldDB" id="A1ZLC2"/>
<comment type="caution">
    <text evidence="2">The sequence shown here is derived from an EMBL/GenBank/DDBJ whole genome shotgun (WGS) entry which is preliminary data.</text>
</comment>
<dbReference type="Pfam" id="PF14903">
    <property type="entry name" value="WG_beta_rep"/>
    <property type="match status" value="5"/>
</dbReference>
<dbReference type="InterPro" id="IPR032774">
    <property type="entry name" value="WG_beta_rep"/>
</dbReference>
<dbReference type="PANTHER" id="PTHR37841">
    <property type="entry name" value="GLR2918 PROTEIN"/>
    <property type="match status" value="1"/>
</dbReference>
<accession>A1ZLC2</accession>
<dbReference type="RefSeq" id="WP_002697387.1">
    <property type="nucleotide sequence ID" value="NZ_AAWS01000014.1"/>
</dbReference>
<gene>
    <name evidence="2" type="ORF">M23134_07774</name>
</gene>
<dbReference type="EMBL" id="AAWS01000014">
    <property type="protein sequence ID" value="EAY28676.1"/>
    <property type="molecule type" value="Genomic_DNA"/>
</dbReference>
<evidence type="ECO:0008006" key="4">
    <source>
        <dbReference type="Google" id="ProtNLM"/>
    </source>
</evidence>
<feature type="signal peptide" evidence="1">
    <location>
        <begin position="1"/>
        <end position="18"/>
    </location>
</feature>
<dbReference type="Proteomes" id="UP000004095">
    <property type="component" value="Unassembled WGS sequence"/>
</dbReference>
<name>A1ZLC2_MICM2</name>
<organism evidence="2 3">
    <name type="scientific">Microscilla marina ATCC 23134</name>
    <dbReference type="NCBI Taxonomy" id="313606"/>
    <lineage>
        <taxon>Bacteria</taxon>
        <taxon>Pseudomonadati</taxon>
        <taxon>Bacteroidota</taxon>
        <taxon>Cytophagia</taxon>
        <taxon>Cytophagales</taxon>
        <taxon>Microscillaceae</taxon>
        <taxon>Microscilla</taxon>
    </lineage>
</organism>
<keyword evidence="3" id="KW-1185">Reference proteome</keyword>
<evidence type="ECO:0000313" key="2">
    <source>
        <dbReference type="EMBL" id="EAY28676.1"/>
    </source>
</evidence>
<dbReference type="PANTHER" id="PTHR37841:SF1">
    <property type="entry name" value="DUF3298 DOMAIN-CONTAINING PROTEIN"/>
    <property type="match status" value="1"/>
</dbReference>
<dbReference type="eggNOG" id="COG0515">
    <property type="taxonomic scope" value="Bacteria"/>
</dbReference>
<reference evidence="2 3" key="1">
    <citation type="submission" date="2007-01" db="EMBL/GenBank/DDBJ databases">
        <authorList>
            <person name="Haygood M."/>
            <person name="Podell S."/>
            <person name="Anderson C."/>
            <person name="Hopkinson B."/>
            <person name="Roe K."/>
            <person name="Barbeau K."/>
            <person name="Gaasterland T."/>
            <person name="Ferriera S."/>
            <person name="Johnson J."/>
            <person name="Kravitz S."/>
            <person name="Beeson K."/>
            <person name="Sutton G."/>
            <person name="Rogers Y.-H."/>
            <person name="Friedman R."/>
            <person name="Frazier M."/>
            <person name="Venter J.C."/>
        </authorList>
    </citation>
    <scope>NUCLEOTIDE SEQUENCE [LARGE SCALE GENOMIC DNA]</scope>
    <source>
        <strain evidence="2 3">ATCC 23134</strain>
    </source>
</reference>
<dbReference type="OrthoDB" id="2485468at2"/>
<evidence type="ECO:0000313" key="3">
    <source>
        <dbReference type="Proteomes" id="UP000004095"/>
    </source>
</evidence>
<sequence>MMKQLMVFLVCLSLGASAQTPTLIPYLQNQRWGFVNQERTIVIPCIYHYVAPFSEGLALVELNRKYGYIDRSGKTVIALKYDKAQSFSNGRAKVEVIFGKKTDGQFKAGYIDKTGQAIIPVAHLGVTTFRDSVAMVWNGHQHGYIHWRGDTLLKHQYAYATRFSEGRALVANQPPRYDPALGIHVFTKATFIDTQGKVQAAIHRAGAESYANGLALIIAKSNDSTQVMYFIDKQGNKVLDVSKYGAVHGFTEGLAAVMNQGKVGFINPKGTLVVPCQYVINAEWFRQEHKRRMPRFVGGLAAVALPNKGWNLIDPQGRVQLPTYYQYLQIVPNQQVLAKKNGRWGIIHPSGKVILPLQYDAVKPYKNGLALVRKGKRRFYVDRAGEEYFDE</sequence>
<feature type="chain" id="PRO_5002642276" description="KWG" evidence="1">
    <location>
        <begin position="19"/>
        <end position="391"/>
    </location>
</feature>
<protein>
    <recommendedName>
        <fullName evidence="4">KWG</fullName>
    </recommendedName>
</protein>
<evidence type="ECO:0000256" key="1">
    <source>
        <dbReference type="SAM" id="SignalP"/>
    </source>
</evidence>